<feature type="region of interest" description="Disordered" evidence="1">
    <location>
        <begin position="296"/>
        <end position="320"/>
    </location>
</feature>
<reference evidence="3" key="2">
    <citation type="submission" date="2015-01" db="EMBL/GenBank/DDBJ databases">
        <title>Evolutionary Origins and Diversification of the Mycorrhizal Mutualists.</title>
        <authorList>
            <consortium name="DOE Joint Genome Institute"/>
            <consortium name="Mycorrhizal Genomics Consortium"/>
            <person name="Kohler A."/>
            <person name="Kuo A."/>
            <person name="Nagy L.G."/>
            <person name="Floudas D."/>
            <person name="Copeland A."/>
            <person name="Barry K.W."/>
            <person name="Cichocki N."/>
            <person name="Veneault-Fourrey C."/>
            <person name="LaButti K."/>
            <person name="Lindquist E.A."/>
            <person name="Lipzen A."/>
            <person name="Lundell T."/>
            <person name="Morin E."/>
            <person name="Murat C."/>
            <person name="Riley R."/>
            <person name="Ohm R."/>
            <person name="Sun H."/>
            <person name="Tunlid A."/>
            <person name="Henrissat B."/>
            <person name="Grigoriev I.V."/>
            <person name="Hibbett D.S."/>
            <person name="Martin F."/>
        </authorList>
    </citation>
    <scope>NUCLEOTIDE SEQUENCE [LARGE SCALE GENOMIC DNA]</scope>
    <source>
        <strain evidence="3">Foug A</strain>
    </source>
</reference>
<name>A0A0C3EKG4_9AGAM</name>
<dbReference type="Gene3D" id="3.80.10.10">
    <property type="entry name" value="Ribonuclease Inhibitor"/>
    <property type="match status" value="1"/>
</dbReference>
<dbReference type="AlphaFoldDB" id="A0A0C3EKG4"/>
<dbReference type="OrthoDB" id="9994419at2759"/>
<feature type="region of interest" description="Disordered" evidence="1">
    <location>
        <begin position="351"/>
        <end position="380"/>
    </location>
</feature>
<organism evidence="2 3">
    <name type="scientific">Scleroderma citrinum Foug A</name>
    <dbReference type="NCBI Taxonomy" id="1036808"/>
    <lineage>
        <taxon>Eukaryota</taxon>
        <taxon>Fungi</taxon>
        <taxon>Dikarya</taxon>
        <taxon>Basidiomycota</taxon>
        <taxon>Agaricomycotina</taxon>
        <taxon>Agaricomycetes</taxon>
        <taxon>Agaricomycetidae</taxon>
        <taxon>Boletales</taxon>
        <taxon>Sclerodermatineae</taxon>
        <taxon>Sclerodermataceae</taxon>
        <taxon>Scleroderma</taxon>
    </lineage>
</organism>
<feature type="compositionally biased region" description="Basic and acidic residues" evidence="1">
    <location>
        <begin position="364"/>
        <end position="373"/>
    </location>
</feature>
<dbReference type="EMBL" id="KN822009">
    <property type="protein sequence ID" value="KIM68421.1"/>
    <property type="molecule type" value="Genomic_DNA"/>
</dbReference>
<evidence type="ECO:0000313" key="3">
    <source>
        <dbReference type="Proteomes" id="UP000053989"/>
    </source>
</evidence>
<accession>A0A0C3EKG4</accession>
<dbReference type="Proteomes" id="UP000053989">
    <property type="component" value="Unassembled WGS sequence"/>
</dbReference>
<dbReference type="InterPro" id="IPR032675">
    <property type="entry name" value="LRR_dom_sf"/>
</dbReference>
<feature type="region of interest" description="Disordered" evidence="1">
    <location>
        <begin position="154"/>
        <end position="185"/>
    </location>
</feature>
<evidence type="ECO:0000256" key="1">
    <source>
        <dbReference type="SAM" id="MobiDB-lite"/>
    </source>
</evidence>
<protein>
    <recommendedName>
        <fullName evidence="4">F-box domain-containing protein</fullName>
    </recommendedName>
</protein>
<dbReference type="STRING" id="1036808.A0A0C3EKG4"/>
<proteinExistence type="predicted"/>
<dbReference type="SUPFAM" id="SSF52047">
    <property type="entry name" value="RNI-like"/>
    <property type="match status" value="1"/>
</dbReference>
<reference evidence="2 3" key="1">
    <citation type="submission" date="2014-04" db="EMBL/GenBank/DDBJ databases">
        <authorList>
            <consortium name="DOE Joint Genome Institute"/>
            <person name="Kuo A."/>
            <person name="Kohler A."/>
            <person name="Nagy L.G."/>
            <person name="Floudas D."/>
            <person name="Copeland A."/>
            <person name="Barry K.W."/>
            <person name="Cichocki N."/>
            <person name="Veneault-Fourrey C."/>
            <person name="LaButti K."/>
            <person name="Lindquist E.A."/>
            <person name="Lipzen A."/>
            <person name="Lundell T."/>
            <person name="Morin E."/>
            <person name="Murat C."/>
            <person name="Sun H."/>
            <person name="Tunlid A."/>
            <person name="Henrissat B."/>
            <person name="Grigoriev I.V."/>
            <person name="Hibbett D.S."/>
            <person name="Martin F."/>
            <person name="Nordberg H.P."/>
            <person name="Cantor M.N."/>
            <person name="Hua S.X."/>
        </authorList>
    </citation>
    <scope>NUCLEOTIDE SEQUENCE [LARGE SCALE GENOMIC DNA]</scope>
    <source>
        <strain evidence="2 3">Foug A</strain>
    </source>
</reference>
<dbReference type="HOGENOM" id="CLU_013668_0_0_1"/>
<evidence type="ECO:0008006" key="4">
    <source>
        <dbReference type="Google" id="ProtNLM"/>
    </source>
</evidence>
<dbReference type="InParanoid" id="A0A0C3EKG4"/>
<evidence type="ECO:0000313" key="2">
    <source>
        <dbReference type="EMBL" id="KIM68421.1"/>
    </source>
</evidence>
<keyword evidence="3" id="KW-1185">Reference proteome</keyword>
<gene>
    <name evidence="2" type="ORF">SCLCIDRAFT_1209238</name>
</gene>
<sequence length="727" mass="79755">MSSVLQYPPELLFIICSHIYAAGVPAATSSLDPLPFDGHRIPTALPSSTPPGHWPEPVVRNTLSNLCLVNHAWYESAKPWLWRRLEIRLPRSWLALVDEVTGGEDGQSVEKTALAVEKSIQAVAEAALATTTIAGGLSDEETLRKWKESILETLVGPDGSVPPEMLSPPASRDPSPRRLRAKSQSPPRWKIMRSIVDAAQEFADRIEFGLYVPRAHDPRPGRFVQHIDFNHFRTIGMRRSVEEGVNSRFVTGERVEALLKEMPNLTAFGATEYMDSALTLPVLNELFLRGVSSRIRGRPSRGRGLLVTDGSDEDDHERRRDCRELESADFTGCVSAVFVSALTEFVNTHLSPVDSDSSGSEGEGESRRAESRSRSKRASRFADEDPLTLSSLRRLCLRGVKSIQPHILNPFVLAFPSLTHLDLSATRVTPDLLTALGGSTIRLRSLSLARCIRLTGESIKSFLIHAPAASQIQELSLYGDQTFPSPLSADDLEEIFTLAPCFISGELTYLDLSSSPVTGELLDKCRPQSKLRSLGLSYIDNLELDVIAQFIKMKAHNVEVLTLISTSPDLEWSRTGAGFQAHRGTARQTSLALHTKIVSPLCTLPRTSFLAPQPDSQQAPTRLRVIELSMSALVSLGAGAGTWRIIRSKGGRGWYVDTASGWVDGELVRGLSCDHPLRVEMNRLADANGNVNSGIGWHARKMEVLHGSGMFGREDGLYGAVSFAYQG</sequence>